<gene>
    <name evidence="2" type="ORF">CPELLU_LOCUS16473</name>
</gene>
<feature type="region of interest" description="Disordered" evidence="1">
    <location>
        <begin position="23"/>
        <end position="51"/>
    </location>
</feature>
<protein>
    <submittedName>
        <fullName evidence="2">15180_t:CDS:1</fullName>
    </submittedName>
</protein>
<sequence>ENFNEEELETIINKISENLVEDDNLFDENKNKDENENEDKNKDNSFDLDNKKDETNLNYLFIAELIDLNFYNNNETKTDLFSNQ</sequence>
<name>A0A9N9JJQ6_9GLOM</name>
<dbReference type="Proteomes" id="UP000789759">
    <property type="component" value="Unassembled WGS sequence"/>
</dbReference>
<reference evidence="2" key="1">
    <citation type="submission" date="2021-06" db="EMBL/GenBank/DDBJ databases">
        <authorList>
            <person name="Kallberg Y."/>
            <person name="Tangrot J."/>
            <person name="Rosling A."/>
        </authorList>
    </citation>
    <scope>NUCLEOTIDE SEQUENCE</scope>
    <source>
        <strain evidence="2">FL966</strain>
    </source>
</reference>
<dbReference type="AlphaFoldDB" id="A0A9N9JJQ6"/>
<feature type="non-terminal residue" evidence="2">
    <location>
        <position position="1"/>
    </location>
</feature>
<organism evidence="2 3">
    <name type="scientific">Cetraspora pellucida</name>
    <dbReference type="NCBI Taxonomy" id="1433469"/>
    <lineage>
        <taxon>Eukaryota</taxon>
        <taxon>Fungi</taxon>
        <taxon>Fungi incertae sedis</taxon>
        <taxon>Mucoromycota</taxon>
        <taxon>Glomeromycotina</taxon>
        <taxon>Glomeromycetes</taxon>
        <taxon>Diversisporales</taxon>
        <taxon>Gigasporaceae</taxon>
        <taxon>Cetraspora</taxon>
    </lineage>
</organism>
<accession>A0A9N9JJQ6</accession>
<feature type="compositionally biased region" description="Basic and acidic residues" evidence="1">
    <location>
        <begin position="27"/>
        <end position="51"/>
    </location>
</feature>
<evidence type="ECO:0000256" key="1">
    <source>
        <dbReference type="SAM" id="MobiDB-lite"/>
    </source>
</evidence>
<evidence type="ECO:0000313" key="3">
    <source>
        <dbReference type="Proteomes" id="UP000789759"/>
    </source>
</evidence>
<proteinExistence type="predicted"/>
<keyword evidence="3" id="KW-1185">Reference proteome</keyword>
<dbReference type="EMBL" id="CAJVQA010024484">
    <property type="protein sequence ID" value="CAG8782566.1"/>
    <property type="molecule type" value="Genomic_DNA"/>
</dbReference>
<comment type="caution">
    <text evidence="2">The sequence shown here is derived from an EMBL/GenBank/DDBJ whole genome shotgun (WGS) entry which is preliminary data.</text>
</comment>
<dbReference type="OrthoDB" id="2479179at2759"/>
<evidence type="ECO:0000313" key="2">
    <source>
        <dbReference type="EMBL" id="CAG8782566.1"/>
    </source>
</evidence>